<feature type="compositionally biased region" description="Polar residues" evidence="5">
    <location>
        <begin position="280"/>
        <end position="295"/>
    </location>
</feature>
<feature type="compositionally biased region" description="Polar residues" evidence="5">
    <location>
        <begin position="885"/>
        <end position="895"/>
    </location>
</feature>
<keyword evidence="2" id="KW-0378">Hydrolase</keyword>
<reference evidence="7" key="1">
    <citation type="submission" date="2023-01" db="EMBL/GenBank/DDBJ databases">
        <title>The growth and conidiation of Purpureocillium lavendulum are regulated by nitrogen source and histone H3K14 acetylation.</title>
        <authorList>
            <person name="Tang P."/>
            <person name="Han J."/>
            <person name="Zhang C."/>
            <person name="Tang P."/>
            <person name="Qi F."/>
            <person name="Zhang K."/>
            <person name="Liang L."/>
        </authorList>
    </citation>
    <scope>NUCLEOTIDE SEQUENCE</scope>
    <source>
        <strain evidence="7">YMF1.00683</strain>
    </source>
</reference>
<dbReference type="GO" id="GO:0005739">
    <property type="term" value="C:mitochondrion"/>
    <property type="evidence" value="ECO:0007669"/>
    <property type="project" value="UniProtKB-SubCell"/>
</dbReference>
<dbReference type="InterPro" id="IPR025724">
    <property type="entry name" value="GAG-pre-integrase_dom"/>
</dbReference>
<evidence type="ECO:0000256" key="1">
    <source>
        <dbReference type="ARBA" id="ARBA00004173"/>
    </source>
</evidence>
<dbReference type="PANTHER" id="PTHR11439">
    <property type="entry name" value="GAG-POL-RELATED RETROTRANSPOSON"/>
    <property type="match status" value="1"/>
</dbReference>
<dbReference type="InterPro" id="IPR054722">
    <property type="entry name" value="PolX-like_BBD"/>
</dbReference>
<dbReference type="EMBL" id="JAQHRD010000014">
    <property type="protein sequence ID" value="KAJ6437078.1"/>
    <property type="molecule type" value="Genomic_DNA"/>
</dbReference>
<feature type="compositionally biased region" description="Basic and acidic residues" evidence="5">
    <location>
        <begin position="1033"/>
        <end position="1054"/>
    </location>
</feature>
<evidence type="ECO:0000256" key="5">
    <source>
        <dbReference type="SAM" id="MobiDB-lite"/>
    </source>
</evidence>
<dbReference type="InterPro" id="IPR012337">
    <property type="entry name" value="RNaseH-like_sf"/>
</dbReference>
<dbReference type="InterPro" id="IPR036397">
    <property type="entry name" value="RNaseH_sf"/>
</dbReference>
<feature type="domain" description="Integrase catalytic" evidence="6">
    <location>
        <begin position="567"/>
        <end position="755"/>
    </location>
</feature>
<keyword evidence="4" id="KW-0496">Mitochondrion</keyword>
<dbReference type="GO" id="GO:0005634">
    <property type="term" value="C:nucleus"/>
    <property type="evidence" value="ECO:0007669"/>
    <property type="project" value="UniProtKB-ARBA"/>
</dbReference>
<dbReference type="PROSITE" id="PS50994">
    <property type="entry name" value="INTEGRASE"/>
    <property type="match status" value="1"/>
</dbReference>
<evidence type="ECO:0000313" key="7">
    <source>
        <dbReference type="EMBL" id="KAJ6437078.1"/>
    </source>
</evidence>
<dbReference type="Gene3D" id="3.30.420.10">
    <property type="entry name" value="Ribonuclease H-like superfamily/Ribonuclease H"/>
    <property type="match status" value="1"/>
</dbReference>
<dbReference type="InterPro" id="IPR013103">
    <property type="entry name" value="RVT_2"/>
</dbReference>
<feature type="region of interest" description="Disordered" evidence="5">
    <location>
        <begin position="1020"/>
        <end position="1054"/>
    </location>
</feature>
<dbReference type="Pfam" id="PF07727">
    <property type="entry name" value="RVT_2"/>
    <property type="match status" value="1"/>
</dbReference>
<feature type="region of interest" description="Disordered" evidence="5">
    <location>
        <begin position="1586"/>
        <end position="1628"/>
    </location>
</feature>
<gene>
    <name evidence="7" type="ORF">O9K51_10377</name>
</gene>
<feature type="region of interest" description="Disordered" evidence="5">
    <location>
        <begin position="263"/>
        <end position="304"/>
    </location>
</feature>
<dbReference type="SUPFAM" id="SSF56672">
    <property type="entry name" value="DNA/RNA polymerases"/>
    <property type="match status" value="1"/>
</dbReference>
<dbReference type="GO" id="GO:0015074">
    <property type="term" value="P:DNA integration"/>
    <property type="evidence" value="ECO:0007669"/>
    <property type="project" value="InterPro"/>
</dbReference>
<keyword evidence="8" id="KW-1185">Reference proteome</keyword>
<dbReference type="GO" id="GO:0004190">
    <property type="term" value="F:aspartic-type endopeptidase activity"/>
    <property type="evidence" value="ECO:0007669"/>
    <property type="project" value="UniProtKB-KW"/>
</dbReference>
<accession>A0AB34FCY9</accession>
<comment type="caution">
    <text evidence="7">The sequence shown here is derived from an EMBL/GenBank/DDBJ whole genome shotgun (WGS) entry which is preliminary data.</text>
</comment>
<sequence>MVDPRSQISGTTMSKMDEVKDDRKLKGKINFVSWKREFERAAKATDIFEYLTGEETVPTKPKKDDYFVKLIEEDNYRPTRGRKASQALTPSSNDDDETDDVQTRLSTNNALRWQIDYTEHKNAREKMKLAGKLLETWVSDGIKIEVEDCANAKEAYDFIKKRYAVTNERARDNLLNQLNGLKLDDCPSMTEYTNRVRQIKADLKTVKYDMPDDMLATALLHGLPSNFRDFKERYDWIRSTKPDESPDLDYLYERLHVEEAKQVRLKAERKARDNSRKDTGTNSKPNGGTRYNNNRLPKREDRSHLKCTYPGCGKDGHTEENCWTKDPSRAPRSYKDRRVANIDTNTIDGMGGTTETDLATFRDSYSRADTIDTWLADTGANMHIVNDIKWFKKETFRPFNDCSIDISTADGSTTLEVKGGGAVHVVLKSPDGFPVTVSLSEVAYAPQGKCNLFSGGMFAKKAKLTGFYNDRYMTWINDHGHKIGHAVFEDGLYHLNVENAANPFKSGQVVAATVNFDDPVWKWHRRLGHLGFQNMLNLLDSSTGMEITAAQIRAKLKAIPRDPAKRHAQAPGQMVHVDAWGPYPIEGFDGTKYFLFITDDCTRYTWSARFRRKHQLFEVFKSLVNLIQKVYNITIRCCRLDNEFENGPVGRWCDAHSIAREPIEPYAHYQNGVAERTNRTIRERTAPMVQETSISGQVSKIISEKGTELLRISSIPENLWPEAIQHAVWLKNRTPARALRKKAAKTPYEALKGDKPTLSRERIWGSRAYVAYPKEFRTTVEMTKLHSPRGWLGYFVGCESEAIYHVYSPEKHKVYRIGVARVEDGEGLNDPHDGPCLEDRIATPNVDVPDRLPSGDEDVASGCDDSDDDDDEGSGHITSAREEFSQSPSGSDTDTAHQSLVQLDADDEDEDDAEDQRHELVSKYFNQLGHAGMAKRKITDDAKIPPNHRADQDEGSSDHAKASDETEDAWYYSDNGKVSQAYWDFGRQSIREDHATYTGIRKRKVSNELEVRRDSLKTGQFTATEAAQAPRQHTVDGDTHESEAKSRRRVGEHNPKRFKFALSAHCEQTPPLPQPKLCGNTTAKYHEAKQQELKSHEEKGTWKVVRLPERVKPITSRWVTTDKYGPDGNITKHKARLVARGFQQEEGIDYEETFASVVKPASTRILLALAAILRWRIHQGDIKTAFLNSSLDKPVYMKAPKDIKLPNGFCLMLIKALYGLKQSPRAWYQKLRSTLTSWGWRMSAYDPCVFTNDSNGLILEVHVDDINVMGRDINAILDFKAQISRTFPMTDEGECSWYLGMHVEQKPGEIRIHQKQYIDQIVAKYGFSQAAPVKTPLEKDIKLIKQGDYNAHPKFRTVYQSKVGSLNFASNQTRPDISFATGYVARYASNPNQKHMDAVDHIFAYLKNDPGKGIVYSGKHGLHLTGFVDSDFAGCEDSRRSTTGWVFTLAGGPVSWSSQRQKTVATSTMDAEYIAGAEAAKEAVWIRNFINDLRIPGVHIDTVPLYIDSNSALKLTRNPEFHSRSKHIDVKHHFIREKVDEGIINTQRVDTKDNLADAFTKALPKTTHEGLVNRLNLLSGGEAGKCGLEKEGPSSLNEAQGRDSLGSIGGATDPKVRGTGGELDPSHC</sequence>
<keyword evidence="2" id="KW-0064">Aspartyl protease</keyword>
<dbReference type="GO" id="GO:0003723">
    <property type="term" value="F:RNA binding"/>
    <property type="evidence" value="ECO:0007669"/>
    <property type="project" value="UniProtKB-KW"/>
</dbReference>
<protein>
    <submittedName>
        <fullName evidence="7">D-amino-acid oxidase</fullName>
    </submittedName>
</protein>
<keyword evidence="3" id="KW-0694">RNA-binding</keyword>
<evidence type="ECO:0000256" key="2">
    <source>
        <dbReference type="ARBA" id="ARBA00022750"/>
    </source>
</evidence>
<feature type="region of interest" description="Disordered" evidence="5">
    <location>
        <begin position="79"/>
        <end position="101"/>
    </location>
</feature>
<dbReference type="InterPro" id="IPR001584">
    <property type="entry name" value="Integrase_cat-core"/>
</dbReference>
<dbReference type="Pfam" id="PF14223">
    <property type="entry name" value="Retrotran_gag_2"/>
    <property type="match status" value="1"/>
</dbReference>
<evidence type="ECO:0000313" key="8">
    <source>
        <dbReference type="Proteomes" id="UP001163105"/>
    </source>
</evidence>
<dbReference type="InterPro" id="IPR043502">
    <property type="entry name" value="DNA/RNA_pol_sf"/>
</dbReference>
<dbReference type="PANTHER" id="PTHR11439:SF467">
    <property type="entry name" value="INTEGRASE CATALYTIC DOMAIN-CONTAINING PROTEIN"/>
    <property type="match status" value="1"/>
</dbReference>
<dbReference type="SUPFAM" id="SSF53098">
    <property type="entry name" value="Ribonuclease H-like"/>
    <property type="match status" value="1"/>
</dbReference>
<comment type="subcellular location">
    <subcellularLocation>
        <location evidence="1">Mitochondrion</location>
    </subcellularLocation>
</comment>
<evidence type="ECO:0000256" key="4">
    <source>
        <dbReference type="ARBA" id="ARBA00023128"/>
    </source>
</evidence>
<dbReference type="Pfam" id="PF13976">
    <property type="entry name" value="gag_pre-integrs"/>
    <property type="match status" value="1"/>
</dbReference>
<keyword evidence="2" id="KW-0645">Protease</keyword>
<organism evidence="7 8">
    <name type="scientific">Purpureocillium lavendulum</name>
    <dbReference type="NCBI Taxonomy" id="1247861"/>
    <lineage>
        <taxon>Eukaryota</taxon>
        <taxon>Fungi</taxon>
        <taxon>Dikarya</taxon>
        <taxon>Ascomycota</taxon>
        <taxon>Pezizomycotina</taxon>
        <taxon>Sordariomycetes</taxon>
        <taxon>Hypocreomycetidae</taxon>
        <taxon>Hypocreales</taxon>
        <taxon>Ophiocordycipitaceae</taxon>
        <taxon>Purpureocillium</taxon>
    </lineage>
</organism>
<feature type="region of interest" description="Disordered" evidence="5">
    <location>
        <begin position="936"/>
        <end position="966"/>
    </location>
</feature>
<evidence type="ECO:0000256" key="3">
    <source>
        <dbReference type="ARBA" id="ARBA00022884"/>
    </source>
</evidence>
<dbReference type="Proteomes" id="UP001163105">
    <property type="component" value="Unassembled WGS sequence"/>
</dbReference>
<feature type="compositionally biased region" description="Acidic residues" evidence="5">
    <location>
        <begin position="855"/>
        <end position="872"/>
    </location>
</feature>
<feature type="compositionally biased region" description="Basic and acidic residues" evidence="5">
    <location>
        <begin position="937"/>
        <end position="964"/>
    </location>
</feature>
<dbReference type="Pfam" id="PF22936">
    <property type="entry name" value="Pol_BBD"/>
    <property type="match status" value="1"/>
</dbReference>
<dbReference type="CDD" id="cd09272">
    <property type="entry name" value="RNase_HI_RT_Ty1"/>
    <property type="match status" value="1"/>
</dbReference>
<proteinExistence type="predicted"/>
<feature type="compositionally biased region" description="Basic and acidic residues" evidence="5">
    <location>
        <begin position="826"/>
        <end position="841"/>
    </location>
</feature>
<evidence type="ECO:0000259" key="6">
    <source>
        <dbReference type="PROSITE" id="PS50994"/>
    </source>
</evidence>
<name>A0AB34FCY9_9HYPO</name>
<feature type="compositionally biased region" description="Basic and acidic residues" evidence="5">
    <location>
        <begin position="263"/>
        <end position="279"/>
    </location>
</feature>
<feature type="region of interest" description="Disordered" evidence="5">
    <location>
        <begin position="826"/>
        <end position="895"/>
    </location>
</feature>